<dbReference type="Proteomes" id="UP000008143">
    <property type="component" value="Chromosome 3"/>
</dbReference>
<evidence type="ECO:0000256" key="5">
    <source>
        <dbReference type="ARBA" id="ARBA00022695"/>
    </source>
</evidence>
<comment type="similarity">
    <text evidence="3">Belongs to the CMP-NeuNAc synthase family.</text>
</comment>
<reference evidence="6" key="1">
    <citation type="submission" date="2006-05" db="EMBL/GenBank/DDBJ databases">
        <authorList>
            <person name="Lehmann F."/>
        </authorList>
    </citation>
    <scope>NUCLEOTIDE SEQUENCE</scope>
</reference>
<dbReference type="RefSeq" id="NP_001090750.1">
    <property type="nucleotide sequence ID" value="NM_001097281.1"/>
</dbReference>
<dbReference type="GO" id="GO:0008781">
    <property type="term" value="F:N-acylneuraminate cytidylyltransferase activity"/>
    <property type="evidence" value="ECO:0000318"/>
    <property type="project" value="GO_Central"/>
</dbReference>
<evidence type="ECO:0000313" key="6">
    <source>
        <dbReference type="EMBL" id="CAK18992.1"/>
    </source>
</evidence>
<reference evidence="7" key="4">
    <citation type="submission" date="2021-03" db="UniProtKB">
        <authorList>
            <consortium name="Ensembl"/>
        </authorList>
    </citation>
    <scope>IDENTIFICATION</scope>
</reference>
<dbReference type="CDD" id="cd02513">
    <property type="entry name" value="CMP-NeuAc_Synthase"/>
    <property type="match status" value="1"/>
</dbReference>
<evidence type="ECO:0000256" key="2">
    <source>
        <dbReference type="ARBA" id="ARBA00005141"/>
    </source>
</evidence>
<evidence type="ECO:0000313" key="8">
    <source>
        <dbReference type="Proteomes" id="UP000008143"/>
    </source>
</evidence>
<dbReference type="FunFam" id="3.40.50.1000:FF:000522">
    <property type="match status" value="1"/>
</dbReference>
<dbReference type="KEGG" id="xtr:100036739"/>
<evidence type="ECO:0000256" key="1">
    <source>
        <dbReference type="ARBA" id="ARBA00001862"/>
    </source>
</evidence>
<dbReference type="Gene3D" id="3.40.50.1000">
    <property type="entry name" value="HAD superfamily/HAD-like"/>
    <property type="match status" value="1"/>
</dbReference>
<dbReference type="Xenbase" id="XB-GENE-5777294">
    <property type="gene designation" value="cmas"/>
</dbReference>
<proteinExistence type="evidence at transcript level"/>
<protein>
    <recommendedName>
        <fullName evidence="4">N-acylneuraminate cytidylyltransferase</fullName>
        <ecNumber evidence="4">2.7.7.43</ecNumber>
    </recommendedName>
</protein>
<dbReference type="InterPro" id="IPR003329">
    <property type="entry name" value="Cytidylyl_trans"/>
</dbReference>
<dbReference type="Ensembl" id="ENSXETT00000111736">
    <property type="protein sequence ID" value="ENSXETP00000112700"/>
    <property type="gene ID" value="ENSXETG00000047246"/>
</dbReference>
<gene>
    <name evidence="6 7 9 10" type="primary">cmas</name>
</gene>
<dbReference type="SUPFAM" id="SSF56784">
    <property type="entry name" value="HAD-like"/>
    <property type="match status" value="1"/>
</dbReference>
<dbReference type="GO" id="GO:0006054">
    <property type="term" value="P:N-acetylneuraminate metabolic process"/>
    <property type="evidence" value="ECO:0007669"/>
    <property type="project" value="UniProtKB-UniPathway"/>
</dbReference>
<keyword evidence="5" id="KW-0548">Nucleotidyltransferase</keyword>
<dbReference type="InterPro" id="IPR036412">
    <property type="entry name" value="HAD-like_sf"/>
</dbReference>
<accession>Q0E672</accession>
<evidence type="ECO:0000313" key="9">
    <source>
        <dbReference type="RefSeq" id="NP_001090750.1"/>
    </source>
</evidence>
<keyword evidence="5" id="KW-0808">Transferase</keyword>
<comment type="pathway">
    <text evidence="2">Amino-sugar metabolism; N-acetylneuraminate metabolism.</text>
</comment>
<dbReference type="OMA" id="FHGFVWR"/>
<dbReference type="EMBL" id="AM262832">
    <property type="protein sequence ID" value="CAK18992.1"/>
    <property type="molecule type" value="mRNA"/>
</dbReference>
<dbReference type="HOGENOM" id="CLU_042930_0_2_1"/>
<evidence type="ECO:0000313" key="7">
    <source>
        <dbReference type="Ensembl" id="ENSXETP00000112700"/>
    </source>
</evidence>
<dbReference type="InterPro" id="IPR050793">
    <property type="entry name" value="CMP-NeuNAc_synthase"/>
</dbReference>
<dbReference type="CTD" id="55907"/>
<reference evidence="9" key="5">
    <citation type="submission" date="2025-04" db="UniProtKB">
        <authorList>
            <consortium name="RefSeq"/>
        </authorList>
    </citation>
    <scope>IDENTIFICATION</scope>
</reference>
<name>Q0E672_XENTR</name>
<dbReference type="Pfam" id="PF02348">
    <property type="entry name" value="CTP_transf_3"/>
    <property type="match status" value="1"/>
</dbReference>
<dbReference type="GeneTree" id="ENSGT00390000004237"/>
<dbReference type="Gene3D" id="3.90.550.10">
    <property type="entry name" value="Spore Coat Polysaccharide Biosynthesis Protein SpsA, Chain A"/>
    <property type="match status" value="1"/>
</dbReference>
<reference evidence="6" key="2">
    <citation type="submission" date="2006-09" db="EMBL/GenBank/DDBJ databases">
        <title>Evolution of CMP-sialic acid synthetases.</title>
        <authorList>
            <person name="Friederike L."/>
        </authorList>
    </citation>
    <scope>NUCLEOTIDE SEQUENCE</scope>
</reference>
<dbReference type="PANTHER" id="PTHR21485">
    <property type="entry name" value="HAD SUPERFAMILY MEMBERS CMAS AND KDSC"/>
    <property type="match status" value="1"/>
</dbReference>
<dbReference type="InterPro" id="IPR023214">
    <property type="entry name" value="HAD_sf"/>
</dbReference>
<dbReference type="SUPFAM" id="SSF53448">
    <property type="entry name" value="Nucleotide-diphospho-sugar transferases"/>
    <property type="match status" value="1"/>
</dbReference>
<organism evidence="6">
    <name type="scientific">Xenopus tropicalis</name>
    <name type="common">Western clawed frog</name>
    <name type="synonym">Silurana tropicalis</name>
    <dbReference type="NCBI Taxonomy" id="8364"/>
    <lineage>
        <taxon>Eukaryota</taxon>
        <taxon>Metazoa</taxon>
        <taxon>Chordata</taxon>
        <taxon>Craniata</taxon>
        <taxon>Vertebrata</taxon>
        <taxon>Euteleostomi</taxon>
        <taxon>Amphibia</taxon>
        <taxon>Batrachia</taxon>
        <taxon>Anura</taxon>
        <taxon>Pipoidea</taxon>
        <taxon>Pipidae</taxon>
        <taxon>Xenopodinae</taxon>
        <taxon>Xenopus</taxon>
        <taxon>Silurana</taxon>
    </lineage>
</organism>
<dbReference type="OrthoDB" id="10262032at2759"/>
<dbReference type="InterPro" id="IPR029044">
    <property type="entry name" value="Nucleotide-diphossugar_trans"/>
</dbReference>
<dbReference type="EC" id="2.7.7.43" evidence="4"/>
<evidence type="ECO:0000256" key="4">
    <source>
        <dbReference type="ARBA" id="ARBA00012491"/>
    </source>
</evidence>
<comment type="catalytic activity">
    <reaction evidence="1">
        <text>an N-acylneuraminate + CTP = a CMP-N-acyl-beta-neuraminate + diphosphate</text>
        <dbReference type="Rhea" id="RHEA:11344"/>
        <dbReference type="ChEBI" id="CHEBI:33019"/>
        <dbReference type="ChEBI" id="CHEBI:37563"/>
        <dbReference type="ChEBI" id="CHEBI:60073"/>
        <dbReference type="ChEBI" id="CHEBI:68671"/>
        <dbReference type="EC" id="2.7.7.43"/>
    </reaction>
</comment>
<dbReference type="Reactome" id="R-XTR-4085001">
    <property type="pathway name" value="Sialic acid metabolism"/>
</dbReference>
<reference evidence="7" key="3">
    <citation type="journal article" date="2010" name="Science">
        <title>The genome of the Western clawed frog Xenopus tropicalis.</title>
        <authorList>
            <person name="Hellsten U."/>
            <person name="Harland R.M."/>
            <person name="Gilchrist M.J."/>
            <person name="Hendrix D."/>
            <person name="Jurka J."/>
            <person name="Kapitonov V."/>
            <person name="Ovcharenko I."/>
            <person name="Putnam N.H."/>
            <person name="Shu S."/>
            <person name="Taher L."/>
            <person name="Blitz I.L."/>
            <person name="Blumberg B."/>
            <person name="Dichmann D.S."/>
            <person name="Dubchak I."/>
            <person name="Amaya E."/>
            <person name="Detter J.C."/>
            <person name="Fletcher R."/>
            <person name="Gerhard D.S."/>
            <person name="Goodstein D."/>
            <person name="Graves T."/>
            <person name="Grigoriev I.V."/>
            <person name="Grimwood J."/>
            <person name="Kawashima T."/>
            <person name="Lindquist E."/>
            <person name="Lucas S.M."/>
            <person name="Mead P.E."/>
            <person name="Mitros T."/>
            <person name="Ogino H."/>
            <person name="Ohta Y."/>
            <person name="Poliakov A.V."/>
            <person name="Pollet N."/>
            <person name="Robert J."/>
            <person name="Salamov A."/>
            <person name="Sater A.K."/>
            <person name="Schmutz J."/>
            <person name="Terry A."/>
            <person name="Vize P.D."/>
            <person name="Warren W.C."/>
            <person name="Wells D."/>
            <person name="Wills A."/>
            <person name="Wilson R.K."/>
            <person name="Zimmerman L.B."/>
            <person name="Zorn A.M."/>
            <person name="Grainger R."/>
            <person name="Grammer T."/>
            <person name="Khokha M.K."/>
            <person name="Richardson P.M."/>
            <person name="Rokhsar D.S."/>
        </authorList>
    </citation>
    <scope>NUCLEOTIDE SEQUENCE [LARGE SCALE GENOMIC DNA]</scope>
    <source>
        <strain evidence="7">Nigerian</strain>
    </source>
</reference>
<dbReference type="AGR" id="Xenbase:XB-GENE-5777294"/>
<sequence length="402" mass="45353">MADGERKRHLCALVLARGGSKGIPLKNIKDLAGRPLIGWVLRAARDCGGFDSVWVSTDSDDIEKVAREYGAQVHRRSPEVSKDTTSSLDTVMEFMEHHPEVDIVANIQATSPCLHPETLKKVIEMMCRDGYDSVFSVVRHHLFRWTDVSKAGGLTKPLNFNPDRRPRRQDWDGELYENGSFYFATKELLSQGKLQGGKIAYYEMKPEHSVDIDVDIDWPIAEQRVKRYGYYGKGNPKVVKLLVCNLDGCLTDGRVYVSLNHDLLSYSLRDMDGIRMLQRKNVEVRLISERTLSSALLDSLKLPCRVEPDVSNKRETVEQWMAELGLSSWEQVAYMGCSYSDLECLKLAGTSGVPSDACVEAKMTDCMVCKYPGGCGAIQEFAEYIEHSKESKKRKFCNNQES</sequence>
<dbReference type="PANTHER" id="PTHR21485:SF3">
    <property type="entry name" value="N-ACYLNEURAMINATE CYTIDYLYLTRANSFERASE"/>
    <property type="match status" value="1"/>
</dbReference>
<keyword evidence="8" id="KW-1185">Reference proteome</keyword>
<evidence type="ECO:0000256" key="3">
    <source>
        <dbReference type="ARBA" id="ARBA00010726"/>
    </source>
</evidence>
<dbReference type="AlphaFoldDB" id="Q0E672"/>
<evidence type="ECO:0000313" key="10">
    <source>
        <dbReference type="Xenbase" id="XB-GENE-5777294"/>
    </source>
</evidence>
<dbReference type="FunFam" id="3.90.550.10:FF:000074">
    <property type="entry name" value="N-acylneuraminate cytidylyltransferase A"/>
    <property type="match status" value="1"/>
</dbReference>
<dbReference type="GeneID" id="100036739"/>
<dbReference type="UniPathway" id="UPA00628"/>